<gene>
    <name evidence="2" type="ORF">J2S59_000222</name>
</gene>
<dbReference type="RefSeq" id="WP_181642214.1">
    <property type="nucleotide sequence ID" value="NZ_CCXJ01000561.1"/>
</dbReference>
<name>A0ABT9NJ30_9ACTN</name>
<reference evidence="2 3" key="1">
    <citation type="submission" date="2023-07" db="EMBL/GenBank/DDBJ databases">
        <title>Sequencing the genomes of 1000 actinobacteria strains.</title>
        <authorList>
            <person name="Klenk H.-P."/>
        </authorList>
    </citation>
    <scope>NUCLEOTIDE SEQUENCE [LARGE SCALE GENOMIC DNA]</scope>
    <source>
        <strain evidence="2 3">GD13</strain>
    </source>
</reference>
<protein>
    <submittedName>
        <fullName evidence="2">Uncharacterized protein</fullName>
    </submittedName>
</protein>
<feature type="compositionally biased region" description="Basic and acidic residues" evidence="1">
    <location>
        <begin position="57"/>
        <end position="80"/>
    </location>
</feature>
<evidence type="ECO:0000313" key="3">
    <source>
        <dbReference type="Proteomes" id="UP001240447"/>
    </source>
</evidence>
<dbReference type="EMBL" id="JAUSQM010000001">
    <property type="protein sequence ID" value="MDP9820413.1"/>
    <property type="molecule type" value="Genomic_DNA"/>
</dbReference>
<keyword evidence="3" id="KW-1185">Reference proteome</keyword>
<comment type="caution">
    <text evidence="2">The sequence shown here is derived from an EMBL/GenBank/DDBJ whole genome shotgun (WGS) entry which is preliminary data.</text>
</comment>
<sequence length="153" mass="17017">MSAERRPDADEREHTRGCTLVADHRGDCCICGAGSATCRRGCPSGTPAEPDADEREDERGAAEAAFWREQEAGRTHRDRGGYYHRGFIDGFLASRAPDAHLAAYIESLTERDQAAMDLWWRASGDDWPVPDDLPGKFLREVLRAARLREQGGE</sequence>
<dbReference type="Proteomes" id="UP001240447">
    <property type="component" value="Unassembled WGS sequence"/>
</dbReference>
<feature type="region of interest" description="Disordered" evidence="1">
    <location>
        <begin position="39"/>
        <end position="80"/>
    </location>
</feature>
<evidence type="ECO:0000313" key="2">
    <source>
        <dbReference type="EMBL" id="MDP9820413.1"/>
    </source>
</evidence>
<organism evidence="2 3">
    <name type="scientific">Nocardioides massiliensis</name>
    <dbReference type="NCBI Taxonomy" id="1325935"/>
    <lineage>
        <taxon>Bacteria</taxon>
        <taxon>Bacillati</taxon>
        <taxon>Actinomycetota</taxon>
        <taxon>Actinomycetes</taxon>
        <taxon>Propionibacteriales</taxon>
        <taxon>Nocardioidaceae</taxon>
        <taxon>Nocardioides</taxon>
    </lineage>
</organism>
<proteinExistence type="predicted"/>
<accession>A0ABT9NJ30</accession>
<evidence type="ECO:0000256" key="1">
    <source>
        <dbReference type="SAM" id="MobiDB-lite"/>
    </source>
</evidence>